<dbReference type="EMBL" id="GGEC01041729">
    <property type="protein sequence ID" value="MBX22213.1"/>
    <property type="molecule type" value="Transcribed_RNA"/>
</dbReference>
<dbReference type="AlphaFoldDB" id="A0A2P2LW86"/>
<organism evidence="2">
    <name type="scientific">Rhizophora mucronata</name>
    <name type="common">Asiatic mangrove</name>
    <dbReference type="NCBI Taxonomy" id="61149"/>
    <lineage>
        <taxon>Eukaryota</taxon>
        <taxon>Viridiplantae</taxon>
        <taxon>Streptophyta</taxon>
        <taxon>Embryophyta</taxon>
        <taxon>Tracheophyta</taxon>
        <taxon>Spermatophyta</taxon>
        <taxon>Magnoliopsida</taxon>
        <taxon>eudicotyledons</taxon>
        <taxon>Gunneridae</taxon>
        <taxon>Pentapetalae</taxon>
        <taxon>rosids</taxon>
        <taxon>fabids</taxon>
        <taxon>Malpighiales</taxon>
        <taxon>Rhizophoraceae</taxon>
        <taxon>Rhizophora</taxon>
    </lineage>
</organism>
<evidence type="ECO:0000313" key="2">
    <source>
        <dbReference type="EMBL" id="MBX22213.1"/>
    </source>
</evidence>
<name>A0A2P2LW86_RHIMU</name>
<keyword evidence="1" id="KW-0732">Signal</keyword>
<feature type="signal peptide" evidence="1">
    <location>
        <begin position="1"/>
        <end position="18"/>
    </location>
</feature>
<accession>A0A2P2LW86</accession>
<protein>
    <submittedName>
        <fullName evidence="2">U-box domain-containing protein 34-like</fullName>
    </submittedName>
</protein>
<feature type="chain" id="PRO_5015136555" evidence="1">
    <location>
        <begin position="19"/>
        <end position="94"/>
    </location>
</feature>
<proteinExistence type="predicted"/>
<evidence type="ECO:0000256" key="1">
    <source>
        <dbReference type="SAM" id="SignalP"/>
    </source>
</evidence>
<reference evidence="2" key="1">
    <citation type="submission" date="2018-02" db="EMBL/GenBank/DDBJ databases">
        <title>Rhizophora mucronata_Transcriptome.</title>
        <authorList>
            <person name="Meera S.P."/>
            <person name="Sreeshan A."/>
            <person name="Augustine A."/>
        </authorList>
    </citation>
    <scope>NUCLEOTIDE SEQUENCE</scope>
    <source>
        <tissue evidence="2">Leaf</tissue>
    </source>
</reference>
<sequence>MFLMYVYLLSSLVHLLEVCFCPCDHWNRSPFTRGRGSPAKYEPSVADSDISFLSSGRPSTDRGFPSFCDSSDSGMTPWLSNNPDFNCRSFGLNL</sequence>